<dbReference type="InterPro" id="IPR041215">
    <property type="entry name" value="FlgO_dom"/>
</dbReference>
<dbReference type="AlphaFoldDB" id="A0A8J7M196"/>
<feature type="chain" id="PRO_5035268812" description="FlgO domain-containing protein" evidence="1">
    <location>
        <begin position="23"/>
        <end position="224"/>
    </location>
</feature>
<comment type="caution">
    <text evidence="3">The sequence shown here is derived from an EMBL/GenBank/DDBJ whole genome shotgun (WGS) entry which is preliminary data.</text>
</comment>
<sequence length="224" mass="24275">MKRKSLCSLMLGLACLTLPGCSYFKKNGADRPVAAAEPPVVASSLTPREDAAATTAPPADTPAGHFNSQVINLAEQLEKNLDKKLLGNTYIVTSFANLDKLSETTPFGRLVAENLVHELQVRSWKLFDIRLTKDLIVNDSGEFSLSRDLKKIRESYKVSGIVVGTYSVNRTSIILNARVINLDSGLVVSAGQIHLPMNAFAENLLTGGAGERTIMKIVGDYNAR</sequence>
<dbReference type="Proteomes" id="UP000636888">
    <property type="component" value="Unassembled WGS sequence"/>
</dbReference>
<protein>
    <recommendedName>
        <fullName evidence="2">FlgO domain-containing protein</fullName>
    </recommendedName>
</protein>
<evidence type="ECO:0000256" key="1">
    <source>
        <dbReference type="SAM" id="SignalP"/>
    </source>
</evidence>
<organism evidence="3 4">
    <name type="scientific">Geomesophilobacter sediminis</name>
    <dbReference type="NCBI Taxonomy" id="2798584"/>
    <lineage>
        <taxon>Bacteria</taxon>
        <taxon>Pseudomonadati</taxon>
        <taxon>Thermodesulfobacteriota</taxon>
        <taxon>Desulfuromonadia</taxon>
        <taxon>Geobacterales</taxon>
        <taxon>Geobacteraceae</taxon>
        <taxon>Geomesophilobacter</taxon>
    </lineage>
</organism>
<dbReference type="EMBL" id="JAEMHM010000017">
    <property type="protein sequence ID" value="MBJ6726781.1"/>
    <property type="molecule type" value="Genomic_DNA"/>
</dbReference>
<keyword evidence="4" id="KW-1185">Reference proteome</keyword>
<gene>
    <name evidence="3" type="ORF">JFN93_18885</name>
</gene>
<proteinExistence type="predicted"/>
<accession>A0A8J7M196</accession>
<dbReference type="RefSeq" id="WP_199385694.1">
    <property type="nucleotide sequence ID" value="NZ_JAEMHM010000017.1"/>
</dbReference>
<evidence type="ECO:0000259" key="2">
    <source>
        <dbReference type="Pfam" id="PF17680"/>
    </source>
</evidence>
<feature type="signal peptide" evidence="1">
    <location>
        <begin position="1"/>
        <end position="22"/>
    </location>
</feature>
<reference evidence="3" key="1">
    <citation type="submission" date="2020-12" db="EMBL/GenBank/DDBJ databases">
        <title>Geomonas sp. Red875, isolated from river sediment.</title>
        <authorList>
            <person name="Xu Z."/>
            <person name="Zhang Z."/>
            <person name="Masuda Y."/>
            <person name="Itoh H."/>
            <person name="Senoo K."/>
        </authorList>
    </citation>
    <scope>NUCLEOTIDE SEQUENCE</scope>
    <source>
        <strain evidence="3">Red875</strain>
    </source>
</reference>
<dbReference type="Pfam" id="PF17680">
    <property type="entry name" value="FlgO"/>
    <property type="match status" value="1"/>
</dbReference>
<feature type="domain" description="FlgO" evidence="2">
    <location>
        <begin position="72"/>
        <end position="199"/>
    </location>
</feature>
<dbReference type="PROSITE" id="PS51257">
    <property type="entry name" value="PROKAR_LIPOPROTEIN"/>
    <property type="match status" value="1"/>
</dbReference>
<evidence type="ECO:0000313" key="3">
    <source>
        <dbReference type="EMBL" id="MBJ6726781.1"/>
    </source>
</evidence>
<evidence type="ECO:0000313" key="4">
    <source>
        <dbReference type="Proteomes" id="UP000636888"/>
    </source>
</evidence>
<keyword evidence="1" id="KW-0732">Signal</keyword>
<name>A0A8J7M196_9BACT</name>